<accession>A0A165PB64</accession>
<proteinExistence type="predicted"/>
<name>A0A165PB64_EXIGL</name>
<dbReference type="InParanoid" id="A0A165PB64"/>
<evidence type="ECO:0000313" key="2">
    <source>
        <dbReference type="Proteomes" id="UP000077266"/>
    </source>
</evidence>
<organism evidence="1 2">
    <name type="scientific">Exidia glandulosa HHB12029</name>
    <dbReference type="NCBI Taxonomy" id="1314781"/>
    <lineage>
        <taxon>Eukaryota</taxon>
        <taxon>Fungi</taxon>
        <taxon>Dikarya</taxon>
        <taxon>Basidiomycota</taxon>
        <taxon>Agaricomycotina</taxon>
        <taxon>Agaricomycetes</taxon>
        <taxon>Auriculariales</taxon>
        <taxon>Exidiaceae</taxon>
        <taxon>Exidia</taxon>
    </lineage>
</organism>
<dbReference type="Proteomes" id="UP000077266">
    <property type="component" value="Unassembled WGS sequence"/>
</dbReference>
<protein>
    <submittedName>
        <fullName evidence="1">Uncharacterized protein</fullName>
    </submittedName>
</protein>
<evidence type="ECO:0000313" key="1">
    <source>
        <dbReference type="EMBL" id="KZW01924.1"/>
    </source>
</evidence>
<sequence>MRWASGAEALDYRRELDVARALVPDGLRVYCPPFARESVVMAGVAGLGLVRWIIPHRCAFRILLLYQPPFITRILAHLGAPYHRVGACGGCVHARKDMAIFRRFRPEYSTLDSMVSSNTLHVIPPLFAMPTLSVRSRSSLLRPSSSPILRVCKCTRHSYSLTRYALLYELSSALASDPLLLHCPNLQSRTLHHSLHP</sequence>
<keyword evidence="2" id="KW-1185">Reference proteome</keyword>
<dbReference type="AlphaFoldDB" id="A0A165PB64"/>
<gene>
    <name evidence="1" type="ORF">EXIGLDRAFT_30308</name>
</gene>
<reference evidence="1 2" key="1">
    <citation type="journal article" date="2016" name="Mol. Biol. Evol.">
        <title>Comparative Genomics of Early-Diverging Mushroom-Forming Fungi Provides Insights into the Origins of Lignocellulose Decay Capabilities.</title>
        <authorList>
            <person name="Nagy L.G."/>
            <person name="Riley R."/>
            <person name="Tritt A."/>
            <person name="Adam C."/>
            <person name="Daum C."/>
            <person name="Floudas D."/>
            <person name="Sun H."/>
            <person name="Yadav J.S."/>
            <person name="Pangilinan J."/>
            <person name="Larsson K.H."/>
            <person name="Matsuura K."/>
            <person name="Barry K."/>
            <person name="Labutti K."/>
            <person name="Kuo R."/>
            <person name="Ohm R.A."/>
            <person name="Bhattacharya S.S."/>
            <person name="Shirouzu T."/>
            <person name="Yoshinaga Y."/>
            <person name="Martin F.M."/>
            <person name="Grigoriev I.V."/>
            <person name="Hibbett D.S."/>
        </authorList>
    </citation>
    <scope>NUCLEOTIDE SEQUENCE [LARGE SCALE GENOMIC DNA]</scope>
    <source>
        <strain evidence="1 2">HHB12029</strain>
    </source>
</reference>
<dbReference type="EMBL" id="KV425891">
    <property type="protein sequence ID" value="KZW01924.1"/>
    <property type="molecule type" value="Genomic_DNA"/>
</dbReference>